<keyword evidence="4 9" id="KW-0449">Lipoprotein</keyword>
<dbReference type="InterPro" id="IPR007730">
    <property type="entry name" value="SPOR-like_dom"/>
</dbReference>
<dbReference type="EMBL" id="QPJY01000001">
    <property type="protein sequence ID" value="RCX33156.1"/>
    <property type="molecule type" value="Genomic_DNA"/>
</dbReference>
<dbReference type="PROSITE" id="PS51257">
    <property type="entry name" value="PROKAR_LIPOPROTEIN"/>
    <property type="match status" value="1"/>
</dbReference>
<dbReference type="Gene3D" id="2.40.40.10">
    <property type="entry name" value="RlpA-like domain"/>
    <property type="match status" value="1"/>
</dbReference>
<dbReference type="GO" id="GO:0008932">
    <property type="term" value="F:lytic endotransglycosylase activity"/>
    <property type="evidence" value="ECO:0007669"/>
    <property type="project" value="UniProtKB-UniRule"/>
</dbReference>
<dbReference type="NCBIfam" id="TIGR00413">
    <property type="entry name" value="rlpA"/>
    <property type="match status" value="1"/>
</dbReference>
<dbReference type="OrthoDB" id="9779128at2"/>
<protein>
    <recommendedName>
        <fullName evidence="4">Endolytic peptidoglycan transglycosylase RlpA</fullName>
        <ecNumber evidence="4">4.2.2.-</ecNumber>
    </recommendedName>
</protein>
<keyword evidence="3 4" id="KW-0961">Cell wall biogenesis/degradation</keyword>
<dbReference type="AlphaFoldDB" id="A0A369CKF1"/>
<dbReference type="PANTHER" id="PTHR34183:SF1">
    <property type="entry name" value="ENDOLYTIC PEPTIDOGLYCAN TRANSGLYCOSYLASE RLPA"/>
    <property type="match status" value="1"/>
</dbReference>
<keyword evidence="4" id="KW-0472">Membrane</keyword>
<keyword evidence="1 7" id="KW-0732">Signal</keyword>
<feature type="region of interest" description="Disordered" evidence="6">
    <location>
        <begin position="184"/>
        <end position="206"/>
    </location>
</feature>
<keyword evidence="2 4" id="KW-0456">Lyase</keyword>
<keyword evidence="4" id="KW-0564">Palmitate</keyword>
<dbReference type="InterPro" id="IPR036908">
    <property type="entry name" value="RlpA-like_sf"/>
</dbReference>
<dbReference type="GO" id="GO:0000270">
    <property type="term" value="P:peptidoglycan metabolic process"/>
    <property type="evidence" value="ECO:0007669"/>
    <property type="project" value="UniProtKB-UniRule"/>
</dbReference>
<name>A0A369CKF1_9GAMM</name>
<keyword evidence="10" id="KW-1185">Reference proteome</keyword>
<dbReference type="Gene3D" id="3.30.70.1070">
    <property type="entry name" value="Sporulation related repeat"/>
    <property type="match status" value="1"/>
</dbReference>
<dbReference type="PROSITE" id="PS51724">
    <property type="entry name" value="SPOR"/>
    <property type="match status" value="1"/>
</dbReference>
<reference evidence="9 10" key="1">
    <citation type="submission" date="2018-07" db="EMBL/GenBank/DDBJ databases">
        <title>Genomic Encyclopedia of Type Strains, Phase IV (KMG-IV): sequencing the most valuable type-strain genomes for metagenomic binning, comparative biology and taxonomic classification.</title>
        <authorList>
            <person name="Goeker M."/>
        </authorList>
    </citation>
    <scope>NUCLEOTIDE SEQUENCE [LARGE SCALE GENOMIC DNA]</scope>
    <source>
        <strain evidence="9 10">DSM 26407</strain>
    </source>
</reference>
<proteinExistence type="inferred from homology"/>
<comment type="function">
    <text evidence="4">Lytic transglycosylase with a strong preference for naked glycan strands that lack stem peptides.</text>
</comment>
<dbReference type="PANTHER" id="PTHR34183">
    <property type="entry name" value="ENDOLYTIC PEPTIDOGLYCAN TRANSGLYCOSYLASE RLPA"/>
    <property type="match status" value="1"/>
</dbReference>
<dbReference type="InterPro" id="IPR034718">
    <property type="entry name" value="RlpA"/>
</dbReference>
<evidence type="ECO:0000256" key="4">
    <source>
        <dbReference type="HAMAP-Rule" id="MF_02071"/>
    </source>
</evidence>
<dbReference type="HAMAP" id="MF_02071">
    <property type="entry name" value="RlpA"/>
    <property type="match status" value="1"/>
</dbReference>
<accession>A0A369CKF1</accession>
<evidence type="ECO:0000313" key="9">
    <source>
        <dbReference type="EMBL" id="RCX33156.1"/>
    </source>
</evidence>
<sequence>MRPRLQPALYARIALLLLPVLLGACAGPGAPRGPLSDGPPRSDVDISAIPDAVPRAEPRSRYGNPDSYVVDGRRYRVMDTDAGYVERGIASWYGSKFHGRLTSTREPYDMYTMTAAHKTLPLPTYARVTNLRNGRSVVVRINDRGPFVDNRIIDLSYVAAKKLDIIAEGTGLVEVRVLNPDGETPVTRVARNDPAPPPPAEPPGAGFIPAARAAPAAAGDPQVYLQVGAFADRGNANSLARRLADRLGTDIRIHPAQSGARTLYRVRIGPLGSVADVDRLSARVAALGLESPHVVVE</sequence>
<evidence type="ECO:0000256" key="6">
    <source>
        <dbReference type="SAM" id="MobiDB-lite"/>
    </source>
</evidence>
<dbReference type="Proteomes" id="UP000252707">
    <property type="component" value="Unassembled WGS sequence"/>
</dbReference>
<dbReference type="InterPro" id="IPR009009">
    <property type="entry name" value="RlpA-like_DPBB"/>
</dbReference>
<dbReference type="InterPro" id="IPR036680">
    <property type="entry name" value="SPOR-like_sf"/>
</dbReference>
<gene>
    <name evidence="4" type="primary">rlpA</name>
    <name evidence="9" type="ORF">DFQ59_101455</name>
</gene>
<comment type="similarity">
    <text evidence="4 5">Belongs to the RlpA family.</text>
</comment>
<dbReference type="GO" id="GO:0042834">
    <property type="term" value="F:peptidoglycan binding"/>
    <property type="evidence" value="ECO:0007669"/>
    <property type="project" value="InterPro"/>
</dbReference>
<evidence type="ECO:0000256" key="2">
    <source>
        <dbReference type="ARBA" id="ARBA00023239"/>
    </source>
</evidence>
<evidence type="ECO:0000259" key="8">
    <source>
        <dbReference type="PROSITE" id="PS51724"/>
    </source>
</evidence>
<evidence type="ECO:0000313" key="10">
    <source>
        <dbReference type="Proteomes" id="UP000252707"/>
    </source>
</evidence>
<feature type="signal peptide" evidence="7">
    <location>
        <begin position="1"/>
        <end position="26"/>
    </location>
</feature>
<feature type="domain" description="SPOR" evidence="8">
    <location>
        <begin position="217"/>
        <end position="297"/>
    </location>
</feature>
<dbReference type="RefSeq" id="WP_114278029.1">
    <property type="nucleotide sequence ID" value="NZ_QPJY01000001.1"/>
</dbReference>
<dbReference type="CDD" id="cd22268">
    <property type="entry name" value="DPBB_RlpA-like"/>
    <property type="match status" value="1"/>
</dbReference>
<evidence type="ECO:0000256" key="5">
    <source>
        <dbReference type="RuleBase" id="RU003495"/>
    </source>
</evidence>
<dbReference type="GO" id="GO:0005886">
    <property type="term" value="C:plasma membrane"/>
    <property type="evidence" value="ECO:0007669"/>
    <property type="project" value="UniProtKB-SubCell"/>
</dbReference>
<dbReference type="SUPFAM" id="SSF50685">
    <property type="entry name" value="Barwin-like endoglucanases"/>
    <property type="match status" value="1"/>
</dbReference>
<organism evidence="9 10">
    <name type="scientific">Thioalbus denitrificans</name>
    <dbReference type="NCBI Taxonomy" id="547122"/>
    <lineage>
        <taxon>Bacteria</taxon>
        <taxon>Pseudomonadati</taxon>
        <taxon>Pseudomonadota</taxon>
        <taxon>Gammaproteobacteria</taxon>
        <taxon>Chromatiales</taxon>
        <taxon>Ectothiorhodospiraceae</taxon>
        <taxon>Thioalbus</taxon>
    </lineage>
</organism>
<comment type="subcellular location">
    <subcellularLocation>
        <location evidence="4">Cell membrane</location>
        <topology evidence="4">Lipid-anchor</topology>
    </subcellularLocation>
</comment>
<dbReference type="Pfam" id="PF03330">
    <property type="entry name" value="DPBB_1"/>
    <property type="match status" value="1"/>
</dbReference>
<dbReference type="EC" id="4.2.2.-" evidence="4"/>
<dbReference type="SUPFAM" id="SSF110997">
    <property type="entry name" value="Sporulation related repeat"/>
    <property type="match status" value="1"/>
</dbReference>
<dbReference type="FunFam" id="2.40.40.10:FF:000003">
    <property type="entry name" value="Endolytic peptidoglycan transglycosylase RlpA"/>
    <property type="match status" value="1"/>
</dbReference>
<feature type="chain" id="PRO_5017093058" description="Endolytic peptidoglycan transglycosylase RlpA" evidence="7">
    <location>
        <begin position="27"/>
        <end position="297"/>
    </location>
</feature>
<comment type="caution">
    <text evidence="9">The sequence shown here is derived from an EMBL/GenBank/DDBJ whole genome shotgun (WGS) entry which is preliminary data.</text>
</comment>
<evidence type="ECO:0000256" key="7">
    <source>
        <dbReference type="SAM" id="SignalP"/>
    </source>
</evidence>
<dbReference type="GO" id="GO:0009279">
    <property type="term" value="C:cell outer membrane"/>
    <property type="evidence" value="ECO:0007669"/>
    <property type="project" value="TreeGrafter"/>
</dbReference>
<dbReference type="GO" id="GO:0071555">
    <property type="term" value="P:cell wall organization"/>
    <property type="evidence" value="ECO:0007669"/>
    <property type="project" value="UniProtKB-KW"/>
</dbReference>
<dbReference type="Pfam" id="PF05036">
    <property type="entry name" value="SPOR"/>
    <property type="match status" value="1"/>
</dbReference>
<dbReference type="InterPro" id="IPR012997">
    <property type="entry name" value="RplA"/>
</dbReference>
<evidence type="ECO:0000256" key="1">
    <source>
        <dbReference type="ARBA" id="ARBA00022729"/>
    </source>
</evidence>
<keyword evidence="4" id="KW-1003">Cell membrane</keyword>
<evidence type="ECO:0000256" key="3">
    <source>
        <dbReference type="ARBA" id="ARBA00023316"/>
    </source>
</evidence>